<dbReference type="InterPro" id="IPR014001">
    <property type="entry name" value="Helicase_ATP-bd"/>
</dbReference>
<evidence type="ECO:0000313" key="15">
    <source>
        <dbReference type="Proteomes" id="UP000262825"/>
    </source>
</evidence>
<evidence type="ECO:0000256" key="7">
    <source>
        <dbReference type="ARBA" id="ARBA00038511"/>
    </source>
</evidence>
<evidence type="ECO:0000256" key="4">
    <source>
        <dbReference type="ARBA" id="ARBA00022806"/>
    </source>
</evidence>
<evidence type="ECO:0000259" key="12">
    <source>
        <dbReference type="PROSITE" id="PS51194"/>
    </source>
</evidence>
<dbReference type="SMART" id="SM00487">
    <property type="entry name" value="DEXDc"/>
    <property type="match status" value="1"/>
</dbReference>
<evidence type="ECO:0000256" key="8">
    <source>
        <dbReference type="ARBA" id="ARBA00047984"/>
    </source>
</evidence>
<keyword evidence="15" id="KW-1185">Reference proteome</keyword>
<feature type="domain" description="Helicase ATP-binding" evidence="11">
    <location>
        <begin position="328"/>
        <end position="515"/>
    </location>
</feature>
<keyword evidence="6" id="KW-0508">mRNA splicing</keyword>
<dbReference type="VEuPathDB" id="FungiDB:SCODWIG_01631"/>
<organism evidence="14 15">
    <name type="scientific">Saccharomycodes ludwigii</name>
    <dbReference type="NCBI Taxonomy" id="36035"/>
    <lineage>
        <taxon>Eukaryota</taxon>
        <taxon>Fungi</taxon>
        <taxon>Dikarya</taxon>
        <taxon>Ascomycota</taxon>
        <taxon>Saccharomycotina</taxon>
        <taxon>Saccharomycetes</taxon>
        <taxon>Saccharomycodales</taxon>
        <taxon>Saccharomycodaceae</taxon>
        <taxon>Saccharomycodes</taxon>
    </lineage>
</organism>
<reference evidence="15" key="1">
    <citation type="submission" date="2018-06" db="EMBL/GenBank/DDBJ databases">
        <authorList>
            <person name="Guldener U."/>
        </authorList>
    </citation>
    <scope>NUCLEOTIDE SEQUENCE [LARGE SCALE GENOMIC DNA]</scope>
    <source>
        <strain evidence="15">UTAD17</strain>
    </source>
</reference>
<dbReference type="InterPro" id="IPR001650">
    <property type="entry name" value="Helicase_C-like"/>
</dbReference>
<feature type="region of interest" description="Disordered" evidence="10">
    <location>
        <begin position="33"/>
        <end position="135"/>
    </location>
</feature>
<dbReference type="Pfam" id="PF23469">
    <property type="entry name" value="KH_12"/>
    <property type="match status" value="1"/>
</dbReference>
<dbReference type="Gene3D" id="3.40.50.300">
    <property type="entry name" value="P-loop containing nucleotide triphosphate hydrolases"/>
    <property type="match status" value="2"/>
</dbReference>
<proteinExistence type="inferred from homology"/>
<dbReference type="InterPro" id="IPR014014">
    <property type="entry name" value="RNA_helicase_DEAD_Q_motif"/>
</dbReference>
<dbReference type="GO" id="GO:0003676">
    <property type="term" value="F:nucleic acid binding"/>
    <property type="evidence" value="ECO:0007669"/>
    <property type="project" value="InterPro"/>
</dbReference>
<name>A0A376B701_9ASCO</name>
<dbReference type="InterPro" id="IPR056149">
    <property type="entry name" value="PRP5/DDX46/KHDC4_KH"/>
</dbReference>
<dbReference type="GO" id="GO:0016787">
    <property type="term" value="F:hydrolase activity"/>
    <property type="evidence" value="ECO:0007669"/>
    <property type="project" value="UniProtKB-KW"/>
</dbReference>
<evidence type="ECO:0000256" key="3">
    <source>
        <dbReference type="ARBA" id="ARBA00022801"/>
    </source>
</evidence>
<evidence type="ECO:0000256" key="10">
    <source>
        <dbReference type="SAM" id="MobiDB-lite"/>
    </source>
</evidence>
<evidence type="ECO:0000313" key="14">
    <source>
        <dbReference type="EMBL" id="SSD59870.1"/>
    </source>
</evidence>
<dbReference type="GO" id="GO:0003724">
    <property type="term" value="F:RNA helicase activity"/>
    <property type="evidence" value="ECO:0007669"/>
    <property type="project" value="UniProtKB-EC"/>
</dbReference>
<dbReference type="InterPro" id="IPR027417">
    <property type="entry name" value="P-loop_NTPase"/>
</dbReference>
<evidence type="ECO:0000256" key="9">
    <source>
        <dbReference type="PROSITE-ProRule" id="PRU00552"/>
    </source>
</evidence>
<evidence type="ECO:0000259" key="13">
    <source>
        <dbReference type="PROSITE" id="PS51195"/>
    </source>
</evidence>
<keyword evidence="5" id="KW-0067">ATP-binding</keyword>
<protein>
    <recommendedName>
        <fullName evidence="1">RNA helicase</fullName>
        <ecNumber evidence="1">3.6.4.13</ecNumber>
    </recommendedName>
</protein>
<feature type="region of interest" description="Disordered" evidence="10">
    <location>
        <begin position="215"/>
        <end position="240"/>
    </location>
</feature>
<dbReference type="Pfam" id="PF00270">
    <property type="entry name" value="DEAD"/>
    <property type="match status" value="1"/>
</dbReference>
<evidence type="ECO:0000259" key="11">
    <source>
        <dbReference type="PROSITE" id="PS51192"/>
    </source>
</evidence>
<feature type="compositionally biased region" description="Polar residues" evidence="10">
    <location>
        <begin position="40"/>
        <end position="57"/>
    </location>
</feature>
<keyword evidence="2" id="KW-0547">Nucleotide-binding</keyword>
<comment type="similarity">
    <text evidence="7">Belongs to the DEAD box helicase family. DDX46/PRP5 subfamily.</text>
</comment>
<comment type="catalytic activity">
    <reaction evidence="8">
        <text>ATP + H2O = ADP + phosphate + H(+)</text>
        <dbReference type="Rhea" id="RHEA:13065"/>
        <dbReference type="ChEBI" id="CHEBI:15377"/>
        <dbReference type="ChEBI" id="CHEBI:15378"/>
        <dbReference type="ChEBI" id="CHEBI:30616"/>
        <dbReference type="ChEBI" id="CHEBI:43474"/>
        <dbReference type="ChEBI" id="CHEBI:456216"/>
        <dbReference type="EC" id="3.6.4.13"/>
    </reaction>
</comment>
<dbReference type="Proteomes" id="UP000262825">
    <property type="component" value="Unassembled WGS sequence"/>
</dbReference>
<gene>
    <name evidence="14" type="ORF">SCODWIG_01631</name>
</gene>
<dbReference type="SMART" id="SM00490">
    <property type="entry name" value="HELICc"/>
    <property type="match status" value="1"/>
</dbReference>
<dbReference type="PROSITE" id="PS51192">
    <property type="entry name" value="HELICASE_ATP_BIND_1"/>
    <property type="match status" value="1"/>
</dbReference>
<dbReference type="PROSITE" id="PS00039">
    <property type="entry name" value="DEAD_ATP_HELICASE"/>
    <property type="match status" value="1"/>
</dbReference>
<dbReference type="AlphaFoldDB" id="A0A376B701"/>
<keyword evidence="3" id="KW-0378">Hydrolase</keyword>
<feature type="compositionally biased region" description="Polar residues" evidence="10">
    <location>
        <begin position="77"/>
        <end position="107"/>
    </location>
</feature>
<dbReference type="InterPro" id="IPR000629">
    <property type="entry name" value="RNA-helicase_DEAD-box_CS"/>
</dbReference>
<keyword evidence="6" id="KW-0507">mRNA processing</keyword>
<feature type="domain" description="DEAD-box RNA helicase Q" evidence="13">
    <location>
        <begin position="296"/>
        <end position="325"/>
    </location>
</feature>
<evidence type="ECO:0000256" key="6">
    <source>
        <dbReference type="ARBA" id="ARBA00023187"/>
    </source>
</evidence>
<evidence type="ECO:0000256" key="2">
    <source>
        <dbReference type="ARBA" id="ARBA00022741"/>
    </source>
</evidence>
<dbReference type="PROSITE" id="PS51195">
    <property type="entry name" value="Q_MOTIF"/>
    <property type="match status" value="1"/>
</dbReference>
<accession>A0A376B701</accession>
<evidence type="ECO:0000256" key="5">
    <source>
        <dbReference type="ARBA" id="ARBA00022840"/>
    </source>
</evidence>
<feature type="short sequence motif" description="Q motif" evidence="9">
    <location>
        <begin position="296"/>
        <end position="325"/>
    </location>
</feature>
<dbReference type="EC" id="3.6.4.13" evidence="1"/>
<feature type="compositionally biased region" description="Low complexity" evidence="10">
    <location>
        <begin position="58"/>
        <end position="70"/>
    </location>
</feature>
<sequence>MSNNIEVSEHTLAKEENARKKLLEERRKRLSKWKLRKQQNDAAKQMQSTTSTNVQVENTNKLNTSNNSLTDAGGYSANINKNNNTDSKSSGRFSQKLSSGSTTAPSKESTKKKGKKLTFEQADEDTEEGTNPTNIKENTIMDLTYGVTNGTRDNTDNSNDPLDVFMDDLNKNIEAEEKKMNSRKRRSSFDQFIPNFNDEAGLLSDDSYSIALPVDNEGEDSNSELKLKQKQRKKKRKSKRIKRLNTNFSDLIPFTKNFYMEPEELGKLSDEEVSNLRFSLDNIQVHGSGVIPKPIVKWSHLGLSSEIMDTIINKLKFIQPTPIQAQAIPCIMSGRDVLGVSKTGSGKTISFLLPLLRQIEQQPPLLPPLETGPLGLILSPTRELAAQIFEEAQIFLEHSVSTRGGNKIRCLNCTGGTELKDQIKQIKRGVEIIVATPGRFIDLCTLNSGKLLRTDRITMVILDEADRLFDMGFGPQVKNIMRGIRKDRQCVLFSATFPESLKNFTRMFLNDPISITISSKDLINENIEQRCTVVADEFEKFHVLRNVLLESYDSTTINEDVNNGKKIIIFVVSQDNCDLLYNNLKNPKRNFPQILPKSLTDNIYAIHAGKQSTERQLNLMKFKKPGEFSVLICTEILSRGLNVPEVGLVVIYDAVKAFPQYVHTTGRTARSADKRGVAHTFLLNNECDIRASYILQKSMRETELAQMEPEHLKNLNSMADEFSVGLKNGKYRLLEGFGGKGLEHMEELFKRNKSGYLGDNDTLLLLSDNDEDEDDPELEQQRLEYEITKVYEEEQNPNHVTVVASSNAHANVLNDNKMNNNVISYRAKVQINDLPQLARWEMTKNETLLEIKRETGCSITTKGRFYKTSESLLKKNKVVDEPRLYLLLENKVKDDLELAIQILQDKLHKGLIKHETQETHKFGL</sequence>
<dbReference type="InterPro" id="IPR011545">
    <property type="entry name" value="DEAD/DEAH_box_helicase_dom"/>
</dbReference>
<dbReference type="SUPFAM" id="SSF52540">
    <property type="entry name" value="P-loop containing nucleoside triphosphate hydrolases"/>
    <property type="match status" value="2"/>
</dbReference>
<dbReference type="Pfam" id="PF00271">
    <property type="entry name" value="Helicase_C"/>
    <property type="match status" value="1"/>
</dbReference>
<dbReference type="GO" id="GO:0005524">
    <property type="term" value="F:ATP binding"/>
    <property type="evidence" value="ECO:0007669"/>
    <property type="project" value="UniProtKB-KW"/>
</dbReference>
<feature type="compositionally biased region" description="Basic and acidic residues" evidence="10">
    <location>
        <begin position="7"/>
        <end position="20"/>
    </location>
</feature>
<dbReference type="GO" id="GO:0008380">
    <property type="term" value="P:RNA splicing"/>
    <property type="evidence" value="ECO:0007669"/>
    <property type="project" value="UniProtKB-KW"/>
</dbReference>
<dbReference type="CDD" id="cd18787">
    <property type="entry name" value="SF2_C_DEAD"/>
    <property type="match status" value="1"/>
</dbReference>
<dbReference type="PANTHER" id="PTHR47958">
    <property type="entry name" value="ATP-DEPENDENT RNA HELICASE DBP3"/>
    <property type="match status" value="1"/>
</dbReference>
<dbReference type="EMBL" id="UFAJ01000222">
    <property type="protein sequence ID" value="SSD59870.1"/>
    <property type="molecule type" value="Genomic_DNA"/>
</dbReference>
<dbReference type="PROSITE" id="PS51194">
    <property type="entry name" value="HELICASE_CTER"/>
    <property type="match status" value="1"/>
</dbReference>
<feature type="domain" description="Helicase C-terminal" evidence="12">
    <location>
        <begin position="548"/>
        <end position="716"/>
    </location>
</feature>
<evidence type="ECO:0000256" key="1">
    <source>
        <dbReference type="ARBA" id="ARBA00012552"/>
    </source>
</evidence>
<keyword evidence="4 14" id="KW-0347">Helicase</keyword>
<feature type="compositionally biased region" description="Basic residues" evidence="10">
    <location>
        <begin position="228"/>
        <end position="240"/>
    </location>
</feature>
<feature type="region of interest" description="Disordered" evidence="10">
    <location>
        <begin position="1"/>
        <end position="20"/>
    </location>
</feature>